<accession>A0ABD0M2M5</accession>
<organism evidence="1 2">
    <name type="scientific">Batillaria attramentaria</name>
    <dbReference type="NCBI Taxonomy" id="370345"/>
    <lineage>
        <taxon>Eukaryota</taxon>
        <taxon>Metazoa</taxon>
        <taxon>Spiralia</taxon>
        <taxon>Lophotrochozoa</taxon>
        <taxon>Mollusca</taxon>
        <taxon>Gastropoda</taxon>
        <taxon>Caenogastropoda</taxon>
        <taxon>Sorbeoconcha</taxon>
        <taxon>Cerithioidea</taxon>
        <taxon>Batillariidae</taxon>
        <taxon>Batillaria</taxon>
    </lineage>
</organism>
<evidence type="ECO:0000313" key="1">
    <source>
        <dbReference type="EMBL" id="KAK7505569.1"/>
    </source>
</evidence>
<dbReference type="Proteomes" id="UP001519460">
    <property type="component" value="Unassembled WGS sequence"/>
</dbReference>
<sequence>MKGADAIYPQLSEEKRICESSLPFSLPLCLQSMTVPFRTSADAPGCPDDQTGSDAVSKTLHLSPGGAVETNFRFGLGDHFPRSLLSV</sequence>
<comment type="caution">
    <text evidence="1">The sequence shown here is derived from an EMBL/GenBank/DDBJ whole genome shotgun (WGS) entry which is preliminary data.</text>
</comment>
<proteinExistence type="predicted"/>
<reference evidence="1 2" key="1">
    <citation type="journal article" date="2023" name="Sci. Data">
        <title>Genome assembly of the Korean intertidal mud-creeper Batillaria attramentaria.</title>
        <authorList>
            <person name="Patra A.K."/>
            <person name="Ho P.T."/>
            <person name="Jun S."/>
            <person name="Lee S.J."/>
            <person name="Kim Y."/>
            <person name="Won Y.J."/>
        </authorList>
    </citation>
    <scope>NUCLEOTIDE SEQUENCE [LARGE SCALE GENOMIC DNA]</scope>
    <source>
        <strain evidence="1">Wonlab-2016</strain>
    </source>
</reference>
<name>A0ABD0M2M5_9CAEN</name>
<evidence type="ECO:0000313" key="2">
    <source>
        <dbReference type="Proteomes" id="UP001519460"/>
    </source>
</evidence>
<keyword evidence="2" id="KW-1185">Reference proteome</keyword>
<dbReference type="AlphaFoldDB" id="A0ABD0M2M5"/>
<dbReference type="EMBL" id="JACVVK020000010">
    <property type="protein sequence ID" value="KAK7505569.1"/>
    <property type="molecule type" value="Genomic_DNA"/>
</dbReference>
<protein>
    <submittedName>
        <fullName evidence="1">Uncharacterized protein</fullName>
    </submittedName>
</protein>
<gene>
    <name evidence="1" type="ORF">BaRGS_00003314</name>
</gene>